<evidence type="ECO:0000256" key="3">
    <source>
        <dbReference type="SAM" id="Phobius"/>
    </source>
</evidence>
<organism evidence="4 5">
    <name type="scientific">Phocaeicola vulgatus</name>
    <name type="common">Bacteroides vulgatus</name>
    <dbReference type="NCBI Taxonomy" id="821"/>
    <lineage>
        <taxon>Bacteria</taxon>
        <taxon>Pseudomonadati</taxon>
        <taxon>Bacteroidota</taxon>
        <taxon>Bacteroidia</taxon>
        <taxon>Bacteroidales</taxon>
        <taxon>Bacteroidaceae</taxon>
        <taxon>Phocaeicola</taxon>
    </lineage>
</organism>
<keyword evidence="3" id="KW-1133">Transmembrane helix</keyword>
<reference evidence="5" key="1">
    <citation type="submission" date="2015-10" db="EMBL/GenBank/DDBJ databases">
        <title>Extensive mobilome-driven genome diversification in gut-associated Bacteroides vulgatus mpk.</title>
        <authorList>
            <person name="Beier S."/>
            <person name="Lange A."/>
            <person name="Huson D.H."/>
            <person name="Frick J.-S."/>
            <person name="Autenrieth I.B."/>
        </authorList>
    </citation>
    <scope>NUCLEOTIDE SEQUENCE [LARGE SCALE GENOMIC DNA]</scope>
    <source>
        <strain evidence="5">mpk</strain>
    </source>
</reference>
<sequence length="306" mass="34744">MSISIFSSNFATPKNEQMKILYIILFIQIGWIFPLSAQKQDSIYIGTRHTLFSEILNEERKYWIYVPETKAGEKGKAYPVLYLLDGDSFFHSVVGFTRFFSSSKTSNLPPCIVVAVLNTDRTRDFTPTCSAARRDGTICPYDKPAGGGAEQFHRFLIEELRLEVENKVPANGTNFLVGHSYAGLFTLQTLSNHPESFDSYIAIDPSLWWDRGVFLQQAAKNVYQKDFSSKHLYVAFATRQRPAIKLIQFSLADSLKNKIIPEMKNKHLHVIYKKFPDEVHGTIALPAIFDGLKSLFHNTISTKEAT</sequence>
<dbReference type="PANTHER" id="PTHR40841">
    <property type="entry name" value="SIDEROPHORE TRIACETYLFUSARININE C ESTERASE"/>
    <property type="match status" value="1"/>
</dbReference>
<keyword evidence="3" id="KW-0812">Transmembrane</keyword>
<accession>A0A0N7J7V8</accession>
<dbReference type="InterPro" id="IPR052558">
    <property type="entry name" value="Siderophore_Hydrolase_D"/>
</dbReference>
<dbReference type="EMBL" id="CP013020">
    <property type="protein sequence ID" value="ALK86250.1"/>
    <property type="molecule type" value="Genomic_DNA"/>
</dbReference>
<dbReference type="SUPFAM" id="SSF53474">
    <property type="entry name" value="alpha/beta-Hydrolases"/>
    <property type="match status" value="1"/>
</dbReference>
<feature type="transmembrane region" description="Helical" evidence="3">
    <location>
        <begin position="20"/>
        <end position="37"/>
    </location>
</feature>
<dbReference type="AlphaFoldDB" id="A0A0N7J7V8"/>
<dbReference type="Proteomes" id="UP000061587">
    <property type="component" value="Chromosome"/>
</dbReference>
<name>A0A0N7J7V8_PHOVU</name>
<gene>
    <name evidence="4" type="ORF">BvMPK_3690</name>
</gene>
<evidence type="ECO:0000313" key="4">
    <source>
        <dbReference type="EMBL" id="ALK86250.1"/>
    </source>
</evidence>
<dbReference type="PATRIC" id="fig|821.40.peg.4434"/>
<protein>
    <submittedName>
        <fullName evidence="4">Ferri-bacillibactin esterase BesA</fullName>
    </submittedName>
</protein>
<dbReference type="Gene3D" id="3.40.50.1820">
    <property type="entry name" value="alpha/beta hydrolase"/>
    <property type="match status" value="1"/>
</dbReference>
<dbReference type="GO" id="GO:0016788">
    <property type="term" value="F:hydrolase activity, acting on ester bonds"/>
    <property type="evidence" value="ECO:0007669"/>
    <property type="project" value="TreeGrafter"/>
</dbReference>
<dbReference type="InterPro" id="IPR029058">
    <property type="entry name" value="AB_hydrolase_fold"/>
</dbReference>
<dbReference type="InterPro" id="IPR000801">
    <property type="entry name" value="Esterase-like"/>
</dbReference>
<reference evidence="4 5" key="2">
    <citation type="journal article" date="2016" name="Genome Biol. Evol.">
        <title>Extensive mobilome-driven genome diversification in mouse gut-associated Bacteroides vulgatus mpk.</title>
        <authorList>
            <person name="Lange A."/>
            <person name="Beier S."/>
            <person name="Steimle A."/>
            <person name="Autenrieth I.B."/>
            <person name="Huson D.H."/>
            <person name="Frick J.S."/>
        </authorList>
    </citation>
    <scope>NUCLEOTIDE SEQUENCE [LARGE SCALE GENOMIC DNA]</scope>
    <source>
        <strain evidence="5">mpk</strain>
    </source>
</reference>
<evidence type="ECO:0000256" key="2">
    <source>
        <dbReference type="ARBA" id="ARBA00022801"/>
    </source>
</evidence>
<dbReference type="PANTHER" id="PTHR40841:SF2">
    <property type="entry name" value="SIDEROPHORE-DEGRADING ESTERASE (EUROFUNG)"/>
    <property type="match status" value="1"/>
</dbReference>
<evidence type="ECO:0000256" key="1">
    <source>
        <dbReference type="ARBA" id="ARBA00005622"/>
    </source>
</evidence>
<evidence type="ECO:0000313" key="5">
    <source>
        <dbReference type="Proteomes" id="UP000061587"/>
    </source>
</evidence>
<dbReference type="Pfam" id="PF00756">
    <property type="entry name" value="Esterase"/>
    <property type="match status" value="1"/>
</dbReference>
<keyword evidence="2" id="KW-0378">Hydrolase</keyword>
<proteinExistence type="inferred from homology"/>
<comment type="similarity">
    <text evidence="1">Belongs to the esterase D family.</text>
</comment>
<keyword evidence="3" id="KW-0472">Membrane</keyword>